<organism evidence="15 16">
    <name type="scientific">Brachybacterium endophyticum</name>
    <dbReference type="NCBI Taxonomy" id="2182385"/>
    <lineage>
        <taxon>Bacteria</taxon>
        <taxon>Bacillati</taxon>
        <taxon>Actinomycetota</taxon>
        <taxon>Actinomycetes</taxon>
        <taxon>Micrococcales</taxon>
        <taxon>Dermabacteraceae</taxon>
        <taxon>Brachybacterium</taxon>
    </lineage>
</organism>
<evidence type="ECO:0000256" key="1">
    <source>
        <dbReference type="ARBA" id="ARBA00001933"/>
    </source>
</evidence>
<dbReference type="PROSITE" id="PS00600">
    <property type="entry name" value="AA_TRANSFER_CLASS_3"/>
    <property type="match status" value="1"/>
</dbReference>
<proteinExistence type="inferred from homology"/>
<evidence type="ECO:0000256" key="8">
    <source>
        <dbReference type="ARBA" id="ARBA00022679"/>
    </source>
</evidence>
<protein>
    <recommendedName>
        <fullName evidence="6">Diaminobutyrate--2-oxoglutarate transaminase</fullName>
        <ecNumber evidence="5">2.6.1.76</ecNumber>
    </recommendedName>
    <alternativeName>
        <fullName evidence="11">DABA aminotransferase</fullName>
    </alternativeName>
    <alternativeName>
        <fullName evidence="12">Diaminobutyrate--2-oxoglutarate aminotransferase</fullName>
    </alternativeName>
    <alternativeName>
        <fullName evidence="10">L-2,4-diaminobutyric acid transaminase</fullName>
    </alternativeName>
</protein>
<dbReference type="Proteomes" id="UP000245590">
    <property type="component" value="Unassembled WGS sequence"/>
</dbReference>
<evidence type="ECO:0000256" key="13">
    <source>
        <dbReference type="ARBA" id="ARBA00049111"/>
    </source>
</evidence>
<dbReference type="InterPro" id="IPR004637">
    <property type="entry name" value="Dat"/>
</dbReference>
<dbReference type="EC" id="2.6.1.76" evidence="5"/>
<evidence type="ECO:0000256" key="3">
    <source>
        <dbReference type="ARBA" id="ARBA00004946"/>
    </source>
</evidence>
<dbReference type="Pfam" id="PF00202">
    <property type="entry name" value="Aminotran_3"/>
    <property type="match status" value="1"/>
</dbReference>
<dbReference type="OrthoDB" id="9801052at2"/>
<keyword evidence="8" id="KW-0808">Transferase</keyword>
<dbReference type="AlphaFoldDB" id="A0A2U2RLD0"/>
<reference evidence="15 16" key="1">
    <citation type="submission" date="2018-05" db="EMBL/GenBank/DDBJ databases">
        <title>Brachybacterium sp. M1HQ-2T, whole genome shotgun sequence.</title>
        <authorList>
            <person name="Tuo L."/>
        </authorList>
    </citation>
    <scope>NUCLEOTIDE SEQUENCE [LARGE SCALE GENOMIC DNA]</scope>
    <source>
        <strain evidence="15 16">M1HQ-2</strain>
    </source>
</reference>
<dbReference type="GO" id="GO:0030170">
    <property type="term" value="F:pyridoxal phosphate binding"/>
    <property type="evidence" value="ECO:0007669"/>
    <property type="project" value="InterPro"/>
</dbReference>
<dbReference type="PANTHER" id="PTHR43552">
    <property type="entry name" value="DIAMINOBUTYRATE--2-OXOGLUTARATE AMINOTRANSFERASE"/>
    <property type="match status" value="1"/>
</dbReference>
<dbReference type="SUPFAM" id="SSF53383">
    <property type="entry name" value="PLP-dependent transferases"/>
    <property type="match status" value="1"/>
</dbReference>
<dbReference type="InterPro" id="IPR015421">
    <property type="entry name" value="PyrdxlP-dep_Trfase_major"/>
</dbReference>
<dbReference type="PIRSF" id="PIRSF000521">
    <property type="entry name" value="Transaminase_4ab_Lys_Orn"/>
    <property type="match status" value="1"/>
</dbReference>
<keyword evidence="16" id="KW-1185">Reference proteome</keyword>
<dbReference type="Gene3D" id="3.90.1150.10">
    <property type="entry name" value="Aspartate Aminotransferase, domain 1"/>
    <property type="match status" value="1"/>
</dbReference>
<sequence>MDTAVFENHESEIRGYCRNYPTVFATASNARQVSEDGTSYIDFFGGAGVLNFGHNNPKMKEALIDFISNDGVAHSLDTYTTTKRDFVSKFQEVVLAPRGMDHKMQFMGPTGSNAVEAAMKLARRATGRREIVAFSHGFHGMTLGSLAATANHAFRQWAGVPLDNIIRLPFETAPGGDTAISEYREALLDTSSGLTAPAAFLVEPVQAEGGVNVASAEWLRSVQDLAREVGALLIFDDIQAGIGRTGSYFSFDGMDLDPDIITLAKGLGGFGTPIAMNLNKPEVDAHWSPGAHTGTFRGQGLSFVAGTVALDYFTDDSFTAEVTRKGKVMRERLEKIAAAHPDAGWEVRGKGMMQALDTMDGAVAKKVQQASFERGLLIGPCGQDGRVVKLIPPLTIPDDDLDAGLDLLEQAIEAAATTTVVA</sequence>
<gene>
    <name evidence="15" type="ORF">DEO23_06780</name>
</gene>
<dbReference type="RefSeq" id="WP_109275236.1">
    <property type="nucleotide sequence ID" value="NZ_QFKX01000002.1"/>
</dbReference>
<evidence type="ECO:0000256" key="4">
    <source>
        <dbReference type="ARBA" id="ARBA00008954"/>
    </source>
</evidence>
<evidence type="ECO:0000256" key="5">
    <source>
        <dbReference type="ARBA" id="ARBA00013155"/>
    </source>
</evidence>
<dbReference type="InterPro" id="IPR015424">
    <property type="entry name" value="PyrdxlP-dep_Trfase"/>
</dbReference>
<dbReference type="Gene3D" id="3.40.640.10">
    <property type="entry name" value="Type I PLP-dependent aspartate aminotransferase-like (Major domain)"/>
    <property type="match status" value="1"/>
</dbReference>
<name>A0A2U2RLD0_9MICO</name>
<comment type="function">
    <text evidence="2">Catalyzes reversively the conversion of L-aspartate beta-semialdehyde (ASA) to L-2,4-diaminobutyrate (DABA) by transamination with L-glutamate.</text>
</comment>
<accession>A0A2U2RLD0</accession>
<evidence type="ECO:0000256" key="12">
    <source>
        <dbReference type="ARBA" id="ARBA00031476"/>
    </source>
</evidence>
<evidence type="ECO:0000256" key="9">
    <source>
        <dbReference type="ARBA" id="ARBA00022898"/>
    </source>
</evidence>
<evidence type="ECO:0000256" key="11">
    <source>
        <dbReference type="ARBA" id="ARBA00030665"/>
    </source>
</evidence>
<dbReference type="CDD" id="cd00610">
    <property type="entry name" value="OAT_like"/>
    <property type="match status" value="1"/>
</dbReference>
<evidence type="ECO:0000313" key="15">
    <source>
        <dbReference type="EMBL" id="PWH06641.1"/>
    </source>
</evidence>
<comment type="catalytic activity">
    <reaction evidence="13">
        <text>L-2,4-diaminobutanoate + 2-oxoglutarate = L-aspartate 4-semialdehyde + L-glutamate</text>
        <dbReference type="Rhea" id="RHEA:11160"/>
        <dbReference type="ChEBI" id="CHEBI:16810"/>
        <dbReference type="ChEBI" id="CHEBI:29985"/>
        <dbReference type="ChEBI" id="CHEBI:58761"/>
        <dbReference type="ChEBI" id="CHEBI:537519"/>
        <dbReference type="EC" id="2.6.1.76"/>
    </reaction>
</comment>
<evidence type="ECO:0000256" key="14">
    <source>
        <dbReference type="RuleBase" id="RU003560"/>
    </source>
</evidence>
<comment type="pathway">
    <text evidence="3">Amine and polyamine biosynthesis; ectoine biosynthesis; L-ectoine from L-aspartate 4-semialdehyde: step 1/3.</text>
</comment>
<comment type="similarity">
    <text evidence="4 14">Belongs to the class-III pyridoxal-phosphate-dependent aminotransferase family.</text>
</comment>
<comment type="caution">
    <text evidence="15">The sequence shown here is derived from an EMBL/GenBank/DDBJ whole genome shotgun (WGS) entry which is preliminary data.</text>
</comment>
<evidence type="ECO:0000256" key="2">
    <source>
        <dbReference type="ARBA" id="ARBA00002189"/>
    </source>
</evidence>
<dbReference type="NCBIfam" id="NF006733">
    <property type="entry name" value="PRK09264.1"/>
    <property type="match status" value="1"/>
</dbReference>
<evidence type="ECO:0000313" key="16">
    <source>
        <dbReference type="Proteomes" id="UP000245590"/>
    </source>
</evidence>
<evidence type="ECO:0000256" key="10">
    <source>
        <dbReference type="ARBA" id="ARBA00029744"/>
    </source>
</evidence>
<evidence type="ECO:0000256" key="6">
    <source>
        <dbReference type="ARBA" id="ARBA00014798"/>
    </source>
</evidence>
<dbReference type="EMBL" id="QFKX01000002">
    <property type="protein sequence ID" value="PWH06641.1"/>
    <property type="molecule type" value="Genomic_DNA"/>
</dbReference>
<comment type="cofactor">
    <cofactor evidence="1">
        <name>pyridoxal 5'-phosphate</name>
        <dbReference type="ChEBI" id="CHEBI:597326"/>
    </cofactor>
</comment>
<evidence type="ECO:0000256" key="7">
    <source>
        <dbReference type="ARBA" id="ARBA00022576"/>
    </source>
</evidence>
<dbReference type="GO" id="GO:0045303">
    <property type="term" value="F:diaminobutyrate-2-oxoglutarate transaminase activity"/>
    <property type="evidence" value="ECO:0007669"/>
    <property type="project" value="UniProtKB-EC"/>
</dbReference>
<keyword evidence="9 14" id="KW-0663">Pyridoxal phosphate</keyword>
<dbReference type="PANTHER" id="PTHR43552:SF2">
    <property type="entry name" value="DIAMINOBUTYRATE--2-OXOGLUTARATE TRANSAMINASE"/>
    <property type="match status" value="1"/>
</dbReference>
<dbReference type="InterPro" id="IPR015422">
    <property type="entry name" value="PyrdxlP-dep_Trfase_small"/>
</dbReference>
<dbReference type="InterPro" id="IPR005814">
    <property type="entry name" value="Aminotrans_3"/>
</dbReference>
<keyword evidence="7" id="KW-0032">Aminotransferase</keyword>
<dbReference type="InterPro" id="IPR049704">
    <property type="entry name" value="Aminotrans_3_PPA_site"/>
</dbReference>